<name>A0AC59YG67_RANTA</name>
<reference evidence="1" key="1">
    <citation type="submission" date="2023-05" db="EMBL/GenBank/DDBJ databases">
        <authorList>
            <consortium name="ELIXIR-Norway"/>
        </authorList>
    </citation>
    <scope>NUCLEOTIDE SEQUENCE</scope>
</reference>
<sequence>MPNLKSQDGAEMTLPRPAPPTQGGVYSLTGNYPLANFEQEIADSSPCVTQTLLSNPGEVKESREKPGESQTEESLKRGGEGTQQEPPVEPKDRGSEKSQVRS</sequence>
<protein>
    <submittedName>
        <fullName evidence="1">Uncharacterized protein</fullName>
    </submittedName>
</protein>
<dbReference type="Proteomes" id="UP001162501">
    <property type="component" value="Chromosome 15"/>
</dbReference>
<gene>
    <name evidence="1" type="ORF">MRATA1EN22A_LOCUS5831</name>
</gene>
<organism evidence="1 2">
    <name type="scientific">Rangifer tarandus platyrhynchus</name>
    <name type="common">Svalbard reindeer</name>
    <dbReference type="NCBI Taxonomy" id="3082113"/>
    <lineage>
        <taxon>Eukaryota</taxon>
        <taxon>Metazoa</taxon>
        <taxon>Chordata</taxon>
        <taxon>Craniata</taxon>
        <taxon>Vertebrata</taxon>
        <taxon>Euteleostomi</taxon>
        <taxon>Mammalia</taxon>
        <taxon>Eutheria</taxon>
        <taxon>Laurasiatheria</taxon>
        <taxon>Artiodactyla</taxon>
        <taxon>Ruminantia</taxon>
        <taxon>Pecora</taxon>
        <taxon>Cervidae</taxon>
        <taxon>Odocoileinae</taxon>
        <taxon>Rangifer</taxon>
    </lineage>
</organism>
<proteinExistence type="predicted"/>
<evidence type="ECO:0000313" key="2">
    <source>
        <dbReference type="Proteomes" id="UP001162501"/>
    </source>
</evidence>
<dbReference type="EMBL" id="OX596099">
    <property type="protein sequence ID" value="CAM9673639.1"/>
    <property type="molecule type" value="Genomic_DNA"/>
</dbReference>
<reference evidence="1" key="2">
    <citation type="submission" date="2025-03" db="EMBL/GenBank/DDBJ databases">
        <authorList>
            <consortium name="ELIXIR-Norway"/>
            <consortium name="Elixir Norway"/>
        </authorList>
    </citation>
    <scope>NUCLEOTIDE SEQUENCE</scope>
</reference>
<evidence type="ECO:0000313" key="1">
    <source>
        <dbReference type="EMBL" id="CAM9673639.1"/>
    </source>
</evidence>
<accession>A0AC59YG67</accession>